<evidence type="ECO:0000256" key="2">
    <source>
        <dbReference type="ARBA" id="ARBA00022692"/>
    </source>
</evidence>
<keyword evidence="2 5" id="KW-0812">Transmembrane</keyword>
<feature type="domain" description="Lipopolysaccharide assembly protein A" evidence="6">
    <location>
        <begin position="22"/>
        <end position="84"/>
    </location>
</feature>
<name>A0A0W0VRC5_9GAMM</name>
<evidence type="ECO:0000259" key="6">
    <source>
        <dbReference type="Pfam" id="PF06305"/>
    </source>
</evidence>
<dbReference type="AlphaFoldDB" id="A0A0W0VRC5"/>
<evidence type="ECO:0000256" key="4">
    <source>
        <dbReference type="ARBA" id="ARBA00023136"/>
    </source>
</evidence>
<keyword evidence="1" id="KW-1003">Cell membrane</keyword>
<dbReference type="InterPro" id="IPR010445">
    <property type="entry name" value="LapA_dom"/>
</dbReference>
<dbReference type="OrthoDB" id="5653616at2"/>
<evidence type="ECO:0000256" key="1">
    <source>
        <dbReference type="ARBA" id="ARBA00022475"/>
    </source>
</evidence>
<dbReference type="Proteomes" id="UP000054997">
    <property type="component" value="Unassembled WGS sequence"/>
</dbReference>
<dbReference type="GO" id="GO:0005886">
    <property type="term" value="C:plasma membrane"/>
    <property type="evidence" value="ECO:0007669"/>
    <property type="project" value="InterPro"/>
</dbReference>
<dbReference type="STRING" id="45068.Llon_0563"/>
<sequence>MRIVMIVFYLLLVLAGVSFAVLNAAPMQVNFYFTRFTLPTSLLLTLMFGAGMLLGYIICLFKYWRLKLEYRKLKSQLQINEKEIRNLRAIPLRDQH</sequence>
<keyword evidence="3 5" id="KW-1133">Transmembrane helix</keyword>
<comment type="caution">
    <text evidence="7">The sequence shown here is derived from an EMBL/GenBank/DDBJ whole genome shotgun (WGS) entry which is preliminary data.</text>
</comment>
<dbReference type="RefSeq" id="WP_058528581.1">
    <property type="nucleotide sequence ID" value="NZ_CAAAHZ010000007.1"/>
</dbReference>
<accession>A0A0W0VRC5</accession>
<feature type="transmembrane region" description="Helical" evidence="5">
    <location>
        <begin position="40"/>
        <end position="64"/>
    </location>
</feature>
<gene>
    <name evidence="7" type="ORF">Llon_0563</name>
</gene>
<organism evidence="7 8">
    <name type="scientific">Legionella londiniensis</name>
    <dbReference type="NCBI Taxonomy" id="45068"/>
    <lineage>
        <taxon>Bacteria</taxon>
        <taxon>Pseudomonadati</taxon>
        <taxon>Pseudomonadota</taxon>
        <taxon>Gammaproteobacteria</taxon>
        <taxon>Legionellales</taxon>
        <taxon>Legionellaceae</taxon>
        <taxon>Legionella</taxon>
    </lineage>
</organism>
<evidence type="ECO:0000256" key="3">
    <source>
        <dbReference type="ARBA" id="ARBA00022989"/>
    </source>
</evidence>
<evidence type="ECO:0000313" key="7">
    <source>
        <dbReference type="EMBL" id="KTD22345.1"/>
    </source>
</evidence>
<dbReference type="EMBL" id="LNYK01000010">
    <property type="protein sequence ID" value="KTD22345.1"/>
    <property type="molecule type" value="Genomic_DNA"/>
</dbReference>
<keyword evidence="8" id="KW-1185">Reference proteome</keyword>
<evidence type="ECO:0000256" key="5">
    <source>
        <dbReference type="SAM" id="Phobius"/>
    </source>
</evidence>
<dbReference type="Pfam" id="PF06305">
    <property type="entry name" value="LapA_dom"/>
    <property type="match status" value="1"/>
</dbReference>
<protein>
    <recommendedName>
        <fullName evidence="6">Lipopolysaccharide assembly protein A domain-containing protein</fullName>
    </recommendedName>
</protein>
<reference evidence="7 8" key="1">
    <citation type="submission" date="2015-11" db="EMBL/GenBank/DDBJ databases">
        <title>Genomic analysis of 38 Legionella species identifies large and diverse effector repertoires.</title>
        <authorList>
            <person name="Burstein D."/>
            <person name="Amaro F."/>
            <person name="Zusman T."/>
            <person name="Lifshitz Z."/>
            <person name="Cohen O."/>
            <person name="Gilbert J.A."/>
            <person name="Pupko T."/>
            <person name="Shuman H.A."/>
            <person name="Segal G."/>
        </authorList>
    </citation>
    <scope>NUCLEOTIDE SEQUENCE [LARGE SCALE GENOMIC DNA]</scope>
    <source>
        <strain evidence="7 8">ATCC 49505</strain>
    </source>
</reference>
<dbReference type="PATRIC" id="fig|45068.5.peg.609"/>
<evidence type="ECO:0000313" key="8">
    <source>
        <dbReference type="Proteomes" id="UP000054997"/>
    </source>
</evidence>
<keyword evidence="4 5" id="KW-0472">Membrane</keyword>
<proteinExistence type="predicted"/>